<dbReference type="NCBIfam" id="TIGR00773">
    <property type="entry name" value="NhaA"/>
    <property type="match status" value="1"/>
</dbReference>
<feature type="transmembrane region" description="Helical" evidence="7">
    <location>
        <begin position="284"/>
        <end position="304"/>
    </location>
</feature>
<evidence type="ECO:0000313" key="8">
    <source>
        <dbReference type="EMBL" id="RUQ82077.1"/>
    </source>
</evidence>
<name>A0A433JHK4_9GAMM</name>
<dbReference type="InterPro" id="IPR004670">
    <property type="entry name" value="NhaA"/>
</dbReference>
<keyword evidence="9" id="KW-1185">Reference proteome</keyword>
<feature type="transmembrane region" description="Helical" evidence="7">
    <location>
        <begin position="178"/>
        <end position="198"/>
    </location>
</feature>
<keyword evidence="3 7" id="KW-0812">Transmembrane</keyword>
<dbReference type="GO" id="GO:0015385">
    <property type="term" value="F:sodium:proton antiporter activity"/>
    <property type="evidence" value="ECO:0007669"/>
    <property type="project" value="UniProtKB-UniRule"/>
</dbReference>
<dbReference type="PANTHER" id="PTHR30341">
    <property type="entry name" value="SODIUM ION/PROTON ANTIPORTER NHAA-RELATED"/>
    <property type="match status" value="1"/>
</dbReference>
<dbReference type="NCBIfam" id="NF007111">
    <property type="entry name" value="PRK09560.1"/>
    <property type="match status" value="1"/>
</dbReference>
<comment type="similarity">
    <text evidence="7">Belongs to the NhaA Na(+)/H(+) (TC 2.A.33) antiporter family.</text>
</comment>
<evidence type="ECO:0000256" key="1">
    <source>
        <dbReference type="ARBA" id="ARBA00004429"/>
    </source>
</evidence>
<evidence type="ECO:0000256" key="3">
    <source>
        <dbReference type="ARBA" id="ARBA00022692"/>
    </source>
</evidence>
<keyword evidence="7" id="KW-0915">Sodium</keyword>
<keyword evidence="7" id="KW-0813">Transport</keyword>
<evidence type="ECO:0000256" key="5">
    <source>
        <dbReference type="ARBA" id="ARBA00023136"/>
    </source>
</evidence>
<dbReference type="EMBL" id="RZGR01000030">
    <property type="protein sequence ID" value="RUQ82077.1"/>
    <property type="molecule type" value="Genomic_DNA"/>
</dbReference>
<feature type="transmembrane region" description="Helical" evidence="7">
    <location>
        <begin position="150"/>
        <end position="172"/>
    </location>
</feature>
<dbReference type="NCBIfam" id="NF007112">
    <property type="entry name" value="PRK09561.1"/>
    <property type="match status" value="1"/>
</dbReference>
<evidence type="ECO:0000313" key="9">
    <source>
        <dbReference type="Proteomes" id="UP000288012"/>
    </source>
</evidence>
<sequence>MAKDSFYKLETLGGVLLFAAALIAIIIANSPYHLAYSHLFEIKGSIGIGSFLIKKPMLLWINDGLMAVYFLLIGLEIKREMRRGVLSHKKNLLAPIIAALSGLLIPALIFYGFNAHNPLYLKGWAIPTATDIAFTLGILSLLGSRTPLSLKILLTAIAIFDDIAAIVIIAVFYTHQLSLTACIFALLFTLILIGLNYFKCRHLSLFMVVGVVLWISVLKSGVHATLAGIVIAMTIPDEDKNGMLTRLEEGLHPWIVFLILPVFAFANAGVSFIGLHASIFVHPIVLGVALGLFLGKQTGIFLSLSYFMTFRKFLKTEHITLRQVYGVSLICGVGFTMSLFIGSLAYQYNDLNLMPMVKIGVVIGSLASGILGFLVLKKTLH</sequence>
<dbReference type="PANTHER" id="PTHR30341:SF0">
    <property type="entry name" value="NA(+)_H(+) ANTIPORTER NHAA"/>
    <property type="match status" value="1"/>
</dbReference>
<comment type="caution">
    <text evidence="8">The sequence shown here is derived from an EMBL/GenBank/DDBJ whole genome shotgun (WGS) entry which is preliminary data.</text>
</comment>
<feature type="transmembrane region" description="Helical" evidence="7">
    <location>
        <begin position="124"/>
        <end position="143"/>
    </location>
</feature>
<feature type="transmembrane region" description="Helical" evidence="7">
    <location>
        <begin position="324"/>
        <end position="345"/>
    </location>
</feature>
<evidence type="ECO:0000256" key="7">
    <source>
        <dbReference type="HAMAP-Rule" id="MF_01844"/>
    </source>
</evidence>
<dbReference type="GO" id="GO:0005886">
    <property type="term" value="C:plasma membrane"/>
    <property type="evidence" value="ECO:0007669"/>
    <property type="project" value="UniProtKB-SubCell"/>
</dbReference>
<dbReference type="RefSeq" id="WP_126954873.1">
    <property type="nucleotide sequence ID" value="NZ_RZGR01000030.1"/>
</dbReference>
<feature type="transmembrane region" description="Helical" evidence="7">
    <location>
        <begin position="357"/>
        <end position="376"/>
    </location>
</feature>
<keyword evidence="5 7" id="KW-0472">Membrane</keyword>
<gene>
    <name evidence="7 8" type="primary">nhaA</name>
    <name evidence="8" type="ORF">EKM59_09170</name>
</gene>
<keyword evidence="2 7" id="KW-1003">Cell membrane</keyword>
<dbReference type="GO" id="GO:0006885">
    <property type="term" value="P:regulation of pH"/>
    <property type="evidence" value="ECO:0007669"/>
    <property type="project" value="UniProtKB-UniRule"/>
</dbReference>
<accession>A0A433JHK4</accession>
<dbReference type="Gene3D" id="1.20.1530.10">
    <property type="entry name" value="Na+/H+ antiporter like domain"/>
    <property type="match status" value="1"/>
</dbReference>
<feature type="transmembrane region" description="Helical" evidence="7">
    <location>
        <begin position="52"/>
        <end position="72"/>
    </location>
</feature>
<organism evidence="8 9">
    <name type="scientific">Legionella septentrionalis</name>
    <dbReference type="NCBI Taxonomy" id="2498109"/>
    <lineage>
        <taxon>Bacteria</taxon>
        <taxon>Pseudomonadati</taxon>
        <taxon>Pseudomonadota</taxon>
        <taxon>Gammaproteobacteria</taxon>
        <taxon>Legionellales</taxon>
        <taxon>Legionellaceae</taxon>
        <taxon>Legionella</taxon>
    </lineage>
</organism>
<protein>
    <recommendedName>
        <fullName evidence="7">Na(+)/H(+) antiporter NhaA</fullName>
    </recommendedName>
    <alternativeName>
        <fullName evidence="7">Sodium/proton antiporter NhaA</fullName>
    </alternativeName>
</protein>
<evidence type="ECO:0000256" key="4">
    <source>
        <dbReference type="ARBA" id="ARBA00022989"/>
    </source>
</evidence>
<dbReference type="HAMAP" id="MF_01844">
    <property type="entry name" value="NhaA"/>
    <property type="match status" value="1"/>
</dbReference>
<feature type="transmembrane region" description="Helical" evidence="7">
    <location>
        <begin position="12"/>
        <end position="32"/>
    </location>
</feature>
<feature type="transmembrane region" description="Helical" evidence="7">
    <location>
        <begin position="205"/>
        <end position="235"/>
    </location>
</feature>
<feature type="transmembrane region" description="Helical" evidence="7">
    <location>
        <begin position="255"/>
        <end position="277"/>
    </location>
</feature>
<dbReference type="Pfam" id="PF06965">
    <property type="entry name" value="Na_H_antiport_1"/>
    <property type="match status" value="1"/>
</dbReference>
<keyword evidence="4 7" id="KW-1133">Transmembrane helix</keyword>
<evidence type="ECO:0000256" key="6">
    <source>
        <dbReference type="ARBA" id="ARBA00023201"/>
    </source>
</evidence>
<keyword evidence="7" id="KW-0050">Antiport</keyword>
<dbReference type="OrthoDB" id="9808135at2"/>
<evidence type="ECO:0000256" key="2">
    <source>
        <dbReference type="ARBA" id="ARBA00022475"/>
    </source>
</evidence>
<proteinExistence type="inferred from homology"/>
<reference evidence="8 9" key="1">
    <citation type="submission" date="2018-12" db="EMBL/GenBank/DDBJ databases">
        <title>Legionella sp,whole genome shotgun sequence.</title>
        <authorList>
            <person name="Wu H."/>
        </authorList>
    </citation>
    <scope>NUCLEOTIDE SEQUENCE [LARGE SCALE GENOMIC DNA]</scope>
    <source>
        <strain evidence="9">km714</strain>
    </source>
</reference>
<comment type="function">
    <text evidence="7">Na(+)/H(+) antiporter that extrudes sodium in exchange for external protons.</text>
</comment>
<feature type="transmembrane region" description="Helical" evidence="7">
    <location>
        <begin position="92"/>
        <end position="112"/>
    </location>
</feature>
<dbReference type="AlphaFoldDB" id="A0A433JHK4"/>
<keyword evidence="6 7" id="KW-0739">Sodium transport</keyword>
<dbReference type="NCBIfam" id="NF011427">
    <property type="entry name" value="PRK14854.1"/>
    <property type="match status" value="1"/>
</dbReference>
<dbReference type="Proteomes" id="UP000288012">
    <property type="component" value="Unassembled WGS sequence"/>
</dbReference>
<dbReference type="InterPro" id="IPR023171">
    <property type="entry name" value="Na/H_antiporter_dom_sf"/>
</dbReference>
<keyword evidence="7" id="KW-0406">Ion transport</keyword>
<comment type="subcellular location">
    <subcellularLocation>
        <location evidence="1">Cell inner membrane</location>
        <topology evidence="1">Multi-pass membrane protein</topology>
    </subcellularLocation>
    <subcellularLocation>
        <location evidence="7">Cell membrane</location>
        <topology evidence="7">Multi-pass membrane protein</topology>
    </subcellularLocation>
</comment>
<comment type="catalytic activity">
    <reaction evidence="7">
        <text>Na(+)(in) + 2 H(+)(out) = Na(+)(out) + 2 H(+)(in)</text>
        <dbReference type="Rhea" id="RHEA:29251"/>
        <dbReference type="ChEBI" id="CHEBI:15378"/>
        <dbReference type="ChEBI" id="CHEBI:29101"/>
    </reaction>
</comment>